<dbReference type="EMBL" id="LSSN01003561">
    <property type="protein sequence ID" value="OMJ13276.1"/>
    <property type="molecule type" value="Genomic_DNA"/>
</dbReference>
<dbReference type="InterPro" id="IPR018939">
    <property type="entry name" value="Autophagy-rel_prot_27"/>
</dbReference>
<dbReference type="Proteomes" id="UP000187283">
    <property type="component" value="Unassembled WGS sequence"/>
</dbReference>
<evidence type="ECO:0000313" key="9">
    <source>
        <dbReference type="Proteomes" id="UP000187283"/>
    </source>
</evidence>
<reference evidence="8 9" key="1">
    <citation type="submission" date="2017-01" db="EMBL/GenBank/DDBJ databases">
        <authorList>
            <person name="Mah S.A."/>
            <person name="Swanson W.J."/>
            <person name="Moy G.W."/>
            <person name="Vacquier V.D."/>
        </authorList>
    </citation>
    <scope>NUCLEOTIDE SEQUENCE [LARGE SCALE GENOMIC DNA]</scope>
    <source>
        <strain evidence="8 9">GSMNP</strain>
    </source>
</reference>
<comment type="subcellular location">
    <subcellularLocation>
        <location evidence="1">Membrane</location>
        <topology evidence="1">Single-pass membrane protein</topology>
    </subcellularLocation>
</comment>
<dbReference type="GO" id="GO:0016020">
    <property type="term" value="C:membrane"/>
    <property type="evidence" value="ECO:0007669"/>
    <property type="project" value="UniProtKB-SubCell"/>
</dbReference>
<keyword evidence="3" id="KW-0732">Signal</keyword>
<evidence type="ECO:0000256" key="1">
    <source>
        <dbReference type="ARBA" id="ARBA00004167"/>
    </source>
</evidence>
<evidence type="ECO:0000256" key="3">
    <source>
        <dbReference type="ARBA" id="ARBA00022729"/>
    </source>
</evidence>
<evidence type="ECO:0000256" key="5">
    <source>
        <dbReference type="ARBA" id="ARBA00023136"/>
    </source>
</evidence>
<proteinExistence type="predicted"/>
<gene>
    <name evidence="8" type="ORF">AYI70_g8608</name>
</gene>
<dbReference type="STRING" id="133412.A0A1R1XFB1"/>
<protein>
    <submittedName>
        <fullName evidence="8">Uncharacterized protein</fullName>
    </submittedName>
</protein>
<feature type="transmembrane region" description="Helical" evidence="7">
    <location>
        <begin position="128"/>
        <end position="150"/>
    </location>
</feature>
<name>A0A1R1XFB1_9FUNG</name>
<evidence type="ECO:0000256" key="2">
    <source>
        <dbReference type="ARBA" id="ARBA00022692"/>
    </source>
</evidence>
<accession>A0A1R1XFB1</accession>
<keyword evidence="4 7" id="KW-1133">Transmembrane helix</keyword>
<evidence type="ECO:0000256" key="7">
    <source>
        <dbReference type="SAM" id="Phobius"/>
    </source>
</evidence>
<sequence length="164" mass="18790">PEADRCKKDAWACRTVTNFKNDESRIIEVSAIASEDKNNSPLERLEFAESTESSVNFKLFTKSICDFMKKPAEKNPDDKKPDDKKPDDKAPDDKKPDDKKPDDKKPDEKKPEDKKPEDKNSGMGLFSFLYYLFIFGFIIYFVVGCVYNSMINNETGLNMIPNRG</sequence>
<keyword evidence="5 7" id="KW-0472">Membrane</keyword>
<dbReference type="Pfam" id="PF09451">
    <property type="entry name" value="ATG27"/>
    <property type="match status" value="1"/>
</dbReference>
<feature type="region of interest" description="Disordered" evidence="6">
    <location>
        <begin position="70"/>
        <end position="118"/>
    </location>
</feature>
<organism evidence="8 9">
    <name type="scientific">Smittium culicis</name>
    <dbReference type="NCBI Taxonomy" id="133412"/>
    <lineage>
        <taxon>Eukaryota</taxon>
        <taxon>Fungi</taxon>
        <taxon>Fungi incertae sedis</taxon>
        <taxon>Zoopagomycota</taxon>
        <taxon>Kickxellomycotina</taxon>
        <taxon>Harpellomycetes</taxon>
        <taxon>Harpellales</taxon>
        <taxon>Legeriomycetaceae</taxon>
        <taxon>Smittium</taxon>
    </lineage>
</organism>
<keyword evidence="9" id="KW-1185">Reference proteome</keyword>
<comment type="caution">
    <text evidence="8">The sequence shown here is derived from an EMBL/GenBank/DDBJ whole genome shotgun (WGS) entry which is preliminary data.</text>
</comment>
<feature type="non-terminal residue" evidence="8">
    <location>
        <position position="1"/>
    </location>
</feature>
<evidence type="ECO:0000313" key="8">
    <source>
        <dbReference type="EMBL" id="OMJ13276.1"/>
    </source>
</evidence>
<evidence type="ECO:0000256" key="4">
    <source>
        <dbReference type="ARBA" id="ARBA00022989"/>
    </source>
</evidence>
<keyword evidence="2 7" id="KW-0812">Transmembrane</keyword>
<evidence type="ECO:0000256" key="6">
    <source>
        <dbReference type="SAM" id="MobiDB-lite"/>
    </source>
</evidence>
<dbReference type="AlphaFoldDB" id="A0A1R1XFB1"/>